<gene>
    <name evidence="2" type="ORF">LWI28_002828</name>
</gene>
<sequence length="139" mass="15086">MIRPWVLERIKIREGAGNPLPISNMIPSVKNLSCGSNAGNRKSRAREKSQADNFDSGKGSLGKRLNVKHGSSEGLGSKKSKVVPIIRESSEISAVLALLFLFTSQYPSIILSSCMLQPVIIQVYSEAPFSLESVEELVA</sequence>
<evidence type="ECO:0000313" key="3">
    <source>
        <dbReference type="Proteomes" id="UP001064489"/>
    </source>
</evidence>
<proteinExistence type="predicted"/>
<organism evidence="2 3">
    <name type="scientific">Acer negundo</name>
    <name type="common">Box elder</name>
    <dbReference type="NCBI Taxonomy" id="4023"/>
    <lineage>
        <taxon>Eukaryota</taxon>
        <taxon>Viridiplantae</taxon>
        <taxon>Streptophyta</taxon>
        <taxon>Embryophyta</taxon>
        <taxon>Tracheophyta</taxon>
        <taxon>Spermatophyta</taxon>
        <taxon>Magnoliopsida</taxon>
        <taxon>eudicotyledons</taxon>
        <taxon>Gunneridae</taxon>
        <taxon>Pentapetalae</taxon>
        <taxon>rosids</taxon>
        <taxon>malvids</taxon>
        <taxon>Sapindales</taxon>
        <taxon>Sapindaceae</taxon>
        <taxon>Hippocastanoideae</taxon>
        <taxon>Acereae</taxon>
        <taxon>Acer</taxon>
    </lineage>
</organism>
<feature type="compositionally biased region" description="Low complexity" evidence="1">
    <location>
        <begin position="68"/>
        <end position="77"/>
    </location>
</feature>
<reference evidence="2" key="1">
    <citation type="journal article" date="2022" name="Plant J.">
        <title>Strategies of tolerance reflected in two North American maple genomes.</title>
        <authorList>
            <person name="McEvoy S.L."/>
            <person name="Sezen U.U."/>
            <person name="Trouern-Trend A."/>
            <person name="McMahon S.M."/>
            <person name="Schaberg P.G."/>
            <person name="Yang J."/>
            <person name="Wegrzyn J.L."/>
            <person name="Swenson N.G."/>
        </authorList>
    </citation>
    <scope>NUCLEOTIDE SEQUENCE</scope>
    <source>
        <strain evidence="2">91603</strain>
    </source>
</reference>
<feature type="region of interest" description="Disordered" evidence="1">
    <location>
        <begin position="33"/>
        <end position="77"/>
    </location>
</feature>
<dbReference type="EMBL" id="JAJSOW010000004">
    <property type="protein sequence ID" value="KAI9191050.1"/>
    <property type="molecule type" value="Genomic_DNA"/>
</dbReference>
<keyword evidence="3" id="KW-1185">Reference proteome</keyword>
<name>A0AAD5J9U4_ACENE</name>
<evidence type="ECO:0000256" key="1">
    <source>
        <dbReference type="SAM" id="MobiDB-lite"/>
    </source>
</evidence>
<dbReference type="AlphaFoldDB" id="A0AAD5J9U4"/>
<evidence type="ECO:0000313" key="2">
    <source>
        <dbReference type="EMBL" id="KAI9191050.1"/>
    </source>
</evidence>
<dbReference type="Proteomes" id="UP001064489">
    <property type="component" value="Chromosome 6"/>
</dbReference>
<accession>A0AAD5J9U4</accession>
<comment type="caution">
    <text evidence="2">The sequence shown here is derived from an EMBL/GenBank/DDBJ whole genome shotgun (WGS) entry which is preliminary data.</text>
</comment>
<protein>
    <submittedName>
        <fullName evidence="2">Uncharacterized protein</fullName>
    </submittedName>
</protein>
<reference evidence="2" key="2">
    <citation type="submission" date="2023-02" db="EMBL/GenBank/DDBJ databases">
        <authorList>
            <person name="Swenson N.G."/>
            <person name="Wegrzyn J.L."/>
            <person name="Mcevoy S.L."/>
        </authorList>
    </citation>
    <scope>NUCLEOTIDE SEQUENCE</scope>
    <source>
        <strain evidence="2">91603</strain>
        <tissue evidence="2">Leaf</tissue>
    </source>
</reference>